<dbReference type="InterPro" id="IPR017926">
    <property type="entry name" value="GATASE"/>
</dbReference>
<dbReference type="SUPFAM" id="SSF52317">
    <property type="entry name" value="Class I glutamine amidotransferase-like"/>
    <property type="match status" value="1"/>
</dbReference>
<dbReference type="STRING" id="512763.DC20_17390"/>
<dbReference type="PRINTS" id="PR00099">
    <property type="entry name" value="CPSGATASE"/>
</dbReference>
<organism evidence="3 4">
    <name type="scientific">Rufibacter tibetensis</name>
    <dbReference type="NCBI Taxonomy" id="512763"/>
    <lineage>
        <taxon>Bacteria</taxon>
        <taxon>Pseudomonadati</taxon>
        <taxon>Bacteroidota</taxon>
        <taxon>Cytophagia</taxon>
        <taxon>Cytophagales</taxon>
        <taxon>Hymenobacteraceae</taxon>
        <taxon>Rufibacter</taxon>
    </lineage>
</organism>
<dbReference type="GO" id="GO:0005829">
    <property type="term" value="C:cytosol"/>
    <property type="evidence" value="ECO:0007669"/>
    <property type="project" value="TreeGrafter"/>
</dbReference>
<dbReference type="Pfam" id="PF00117">
    <property type="entry name" value="GATase"/>
    <property type="match status" value="1"/>
</dbReference>
<dbReference type="PANTHER" id="PTHR43418">
    <property type="entry name" value="MULTIFUNCTIONAL TRYPTOPHAN BIOSYNTHESIS PROTEIN-RELATED"/>
    <property type="match status" value="1"/>
</dbReference>
<dbReference type="AlphaFoldDB" id="A0A0P0CUU8"/>
<dbReference type="InterPro" id="IPR050472">
    <property type="entry name" value="Anth_synth/Amidotransfase"/>
</dbReference>
<proteinExistence type="predicted"/>
<dbReference type="PRINTS" id="PR00096">
    <property type="entry name" value="GATASE"/>
</dbReference>
<name>A0A0P0CUU8_9BACT</name>
<dbReference type="KEGG" id="rti:DC20_17390"/>
<keyword evidence="1" id="KW-0315">Glutamine amidotransferase</keyword>
<evidence type="ECO:0000256" key="1">
    <source>
        <dbReference type="ARBA" id="ARBA00022962"/>
    </source>
</evidence>
<dbReference type="FunFam" id="3.40.50.880:FF:000003">
    <property type="entry name" value="Anthranilate synthase component II"/>
    <property type="match status" value="1"/>
</dbReference>
<gene>
    <name evidence="3" type="ORF">DC20_17390</name>
</gene>
<dbReference type="GO" id="GO:0000162">
    <property type="term" value="P:L-tryptophan biosynthetic process"/>
    <property type="evidence" value="ECO:0007669"/>
    <property type="project" value="TreeGrafter"/>
</dbReference>
<dbReference type="GO" id="GO:0004049">
    <property type="term" value="F:anthranilate synthase activity"/>
    <property type="evidence" value="ECO:0007669"/>
    <property type="project" value="TreeGrafter"/>
</dbReference>
<accession>A0A0P0CUU8</accession>
<dbReference type="PATRIC" id="fig|512763.3.peg.3831"/>
<dbReference type="EMBL" id="CP012643">
    <property type="protein sequence ID" value="ALJ00420.1"/>
    <property type="molecule type" value="Genomic_DNA"/>
</dbReference>
<dbReference type="CDD" id="cd01743">
    <property type="entry name" value="GATase1_Anthranilate_Synthase"/>
    <property type="match status" value="1"/>
</dbReference>
<dbReference type="OrthoDB" id="9786812at2"/>
<evidence type="ECO:0000313" key="3">
    <source>
        <dbReference type="EMBL" id="ALJ00420.1"/>
    </source>
</evidence>
<sequence>MKILVLDNYDSFTYNLVQLLRELGYADQLEVHRNDQISLEEVENFDIILLSPGPGVPSEAGIMPALLKRYAPTKRIMGVCLGHQAIAEAFGAELSNLKEVFHGVSATMRVVNNKEPMFKQLPSSFNVARYHSWTVVPESVPTDLKITAVDETGEVMAIRHSQYDVCGVQFHPESILTDYGKEMMLNWLQNPTKRVDQWTTYAASLVL</sequence>
<feature type="domain" description="Glutamine amidotransferase" evidence="2">
    <location>
        <begin position="4"/>
        <end position="187"/>
    </location>
</feature>
<dbReference type="InterPro" id="IPR006221">
    <property type="entry name" value="TrpG/PapA_dom"/>
</dbReference>
<dbReference type="Proteomes" id="UP000061382">
    <property type="component" value="Chromosome"/>
</dbReference>
<dbReference type="RefSeq" id="WP_062544996.1">
    <property type="nucleotide sequence ID" value="NZ_CP012643.1"/>
</dbReference>
<reference evidence="3 4" key="1">
    <citation type="submission" date="2015-08" db="EMBL/GenBank/DDBJ databases">
        <title>Complete genome sequence of Rufibacter tibetensis strain 1351t, a radiation-resistant bacterium from tibet plateau.</title>
        <authorList>
            <person name="Dai J."/>
        </authorList>
    </citation>
    <scope>NUCLEOTIDE SEQUENCE [LARGE SCALE GENOMIC DNA]</scope>
    <source>
        <strain evidence="3 4">1351</strain>
    </source>
</reference>
<keyword evidence="4" id="KW-1185">Reference proteome</keyword>
<dbReference type="NCBIfam" id="TIGR00566">
    <property type="entry name" value="trpG_papA"/>
    <property type="match status" value="1"/>
</dbReference>
<dbReference type="Gene3D" id="3.40.50.880">
    <property type="match status" value="1"/>
</dbReference>
<dbReference type="PANTHER" id="PTHR43418:SF4">
    <property type="entry name" value="MULTIFUNCTIONAL TRYPTOPHAN BIOSYNTHESIS PROTEIN"/>
    <property type="match status" value="1"/>
</dbReference>
<dbReference type="PROSITE" id="PS51273">
    <property type="entry name" value="GATASE_TYPE_1"/>
    <property type="match status" value="1"/>
</dbReference>
<evidence type="ECO:0000259" key="2">
    <source>
        <dbReference type="Pfam" id="PF00117"/>
    </source>
</evidence>
<dbReference type="InterPro" id="IPR029062">
    <property type="entry name" value="Class_I_gatase-like"/>
</dbReference>
<protein>
    <submittedName>
        <fullName evidence="3">Anthranilate synthase subunit II</fullName>
    </submittedName>
</protein>
<dbReference type="PRINTS" id="PR00097">
    <property type="entry name" value="ANTSNTHASEII"/>
</dbReference>
<evidence type="ECO:0000313" key="4">
    <source>
        <dbReference type="Proteomes" id="UP000061382"/>
    </source>
</evidence>